<proteinExistence type="predicted"/>
<evidence type="ECO:0000313" key="2">
    <source>
        <dbReference type="WBParaSite" id="RSKR_0000751000.1"/>
    </source>
</evidence>
<name>A0AC35U5P4_9BILA</name>
<dbReference type="Proteomes" id="UP000095286">
    <property type="component" value="Unplaced"/>
</dbReference>
<sequence>MNRILIANLLLLVAFVLVINCTEISKEAPQQYWQAVLGDLCQLSGANFPKATADPTRYVECVKQPVSINERTDLGIWLLRDCLPNYKFVASARKCIKVASIRKSESLCNGPNASQYSFCPTQDKKFVVSETIQTPRQCACPNGESNCVCPMPEILTPHLVNDRSKRSPQNTFSLTINLPACPCNTQQASCACIDKENNNVQVFRDTCCNSPTQSPAQQNNQNACLCQDFTVSTTTTTKQPVVQNNNNCQTTTNGQQYCPQQNDNLYSQPQACPLVVGGVENAQYQGICSWMLDPLAVDPSSRTHFLQCQPAPRNLFCGRWQRMPCAPGTVFSAADQVCVWDTSATLTANDVGPLPSPQQQTTQSVNNNNNFVPQVPQNDCSCTGGVQVGQCNQNYQCPGQSICQVGSSKANPTENCKVCCYYNKKKFL</sequence>
<evidence type="ECO:0000313" key="1">
    <source>
        <dbReference type="Proteomes" id="UP000095286"/>
    </source>
</evidence>
<protein>
    <submittedName>
        <fullName evidence="2">Chitin-binding type-2 domain-containing protein</fullName>
    </submittedName>
</protein>
<dbReference type="WBParaSite" id="RSKR_0000751000.1">
    <property type="protein sequence ID" value="RSKR_0000751000.1"/>
    <property type="gene ID" value="RSKR_0000751000"/>
</dbReference>
<organism evidence="1 2">
    <name type="scientific">Rhabditophanes sp. KR3021</name>
    <dbReference type="NCBI Taxonomy" id="114890"/>
    <lineage>
        <taxon>Eukaryota</taxon>
        <taxon>Metazoa</taxon>
        <taxon>Ecdysozoa</taxon>
        <taxon>Nematoda</taxon>
        <taxon>Chromadorea</taxon>
        <taxon>Rhabditida</taxon>
        <taxon>Tylenchina</taxon>
        <taxon>Panagrolaimomorpha</taxon>
        <taxon>Strongyloidoidea</taxon>
        <taxon>Alloionematidae</taxon>
        <taxon>Rhabditophanes</taxon>
    </lineage>
</organism>
<reference evidence="2" key="1">
    <citation type="submission" date="2016-11" db="UniProtKB">
        <authorList>
            <consortium name="WormBaseParasite"/>
        </authorList>
    </citation>
    <scope>IDENTIFICATION</scope>
    <source>
        <strain evidence="2">KR3021</strain>
    </source>
</reference>
<accession>A0AC35U5P4</accession>